<proteinExistence type="predicted"/>
<protein>
    <submittedName>
        <fullName evidence="1">29979_t:CDS:1</fullName>
    </submittedName>
</protein>
<dbReference type="EMBL" id="CAJVQC010046598">
    <property type="protein sequence ID" value="CAG8783285.1"/>
    <property type="molecule type" value="Genomic_DNA"/>
</dbReference>
<reference evidence="1" key="1">
    <citation type="submission" date="2021-06" db="EMBL/GenBank/DDBJ databases">
        <authorList>
            <person name="Kallberg Y."/>
            <person name="Tangrot J."/>
            <person name="Rosling A."/>
        </authorList>
    </citation>
    <scope>NUCLEOTIDE SEQUENCE</scope>
    <source>
        <strain evidence="1">MA461A</strain>
    </source>
</reference>
<feature type="non-terminal residue" evidence="1">
    <location>
        <position position="1"/>
    </location>
</feature>
<name>A0ACA9R9B0_9GLOM</name>
<gene>
    <name evidence="1" type="ORF">RPERSI_LOCUS17920</name>
</gene>
<organism evidence="1 2">
    <name type="scientific">Racocetra persica</name>
    <dbReference type="NCBI Taxonomy" id="160502"/>
    <lineage>
        <taxon>Eukaryota</taxon>
        <taxon>Fungi</taxon>
        <taxon>Fungi incertae sedis</taxon>
        <taxon>Mucoromycota</taxon>
        <taxon>Glomeromycotina</taxon>
        <taxon>Glomeromycetes</taxon>
        <taxon>Diversisporales</taxon>
        <taxon>Gigasporaceae</taxon>
        <taxon>Racocetra</taxon>
    </lineage>
</organism>
<keyword evidence="2" id="KW-1185">Reference proteome</keyword>
<dbReference type="Proteomes" id="UP000789920">
    <property type="component" value="Unassembled WGS sequence"/>
</dbReference>
<evidence type="ECO:0000313" key="1">
    <source>
        <dbReference type="EMBL" id="CAG8783285.1"/>
    </source>
</evidence>
<evidence type="ECO:0000313" key="2">
    <source>
        <dbReference type="Proteomes" id="UP000789920"/>
    </source>
</evidence>
<accession>A0ACA9R9B0</accession>
<comment type="caution">
    <text evidence="1">The sequence shown here is derived from an EMBL/GenBank/DDBJ whole genome shotgun (WGS) entry which is preliminary data.</text>
</comment>
<sequence>IKSERRKYIGVTCDGNAEQIVQSVITTGSNIIQTFMTYISIKQSYSDENMRNFIILKEGKLNLTNDYKLIKLLEEYENDVPELKIVIHASIGLSINDKFQYDGKCVDNNKTYYIWLRPRHTCSLLNGQLPQEIFEMIMKHPATKAAILETSGKTNKQKNEQISEVYILRKYAGDLIAEDKELYASIEERVDAMLQDFTSKNLLPDIEIIDLTKQMNRLTI</sequence>